<gene>
    <name evidence="6" type="ORF">MONBRDRAFT_23637</name>
</gene>
<dbReference type="PANTHER" id="PTHR12214:SF0">
    <property type="entry name" value="LD29489P"/>
    <property type="match status" value="1"/>
</dbReference>
<feature type="compositionally biased region" description="Polar residues" evidence="4">
    <location>
        <begin position="191"/>
        <end position="200"/>
    </location>
</feature>
<dbReference type="PANTHER" id="PTHR12214">
    <property type="entry name" value="GC-RICH SEQUENCE DNA-BINDING FACTOR"/>
    <property type="match status" value="1"/>
</dbReference>
<reference evidence="6 7" key="1">
    <citation type="journal article" date="2008" name="Nature">
        <title>The genome of the choanoflagellate Monosiga brevicollis and the origin of metazoans.</title>
        <authorList>
            <consortium name="JGI Sequencing"/>
            <person name="King N."/>
            <person name="Westbrook M.J."/>
            <person name="Young S.L."/>
            <person name="Kuo A."/>
            <person name="Abedin M."/>
            <person name="Chapman J."/>
            <person name="Fairclough S."/>
            <person name="Hellsten U."/>
            <person name="Isogai Y."/>
            <person name="Letunic I."/>
            <person name="Marr M."/>
            <person name="Pincus D."/>
            <person name="Putnam N."/>
            <person name="Rokas A."/>
            <person name="Wright K.J."/>
            <person name="Zuzow R."/>
            <person name="Dirks W."/>
            <person name="Good M."/>
            <person name="Goodstein D."/>
            <person name="Lemons D."/>
            <person name="Li W."/>
            <person name="Lyons J.B."/>
            <person name="Morris A."/>
            <person name="Nichols S."/>
            <person name="Richter D.J."/>
            <person name="Salamov A."/>
            <person name="Bork P."/>
            <person name="Lim W.A."/>
            <person name="Manning G."/>
            <person name="Miller W.T."/>
            <person name="McGinnis W."/>
            <person name="Shapiro H."/>
            <person name="Tjian R."/>
            <person name="Grigoriev I.V."/>
            <person name="Rokhsar D."/>
        </authorList>
    </citation>
    <scope>NUCLEOTIDE SEQUENCE [LARGE SCALE GENOMIC DNA]</scope>
    <source>
        <strain evidence="7">MX1 / ATCC 50154</strain>
    </source>
</reference>
<evidence type="ECO:0000256" key="4">
    <source>
        <dbReference type="SAM" id="MobiDB-lite"/>
    </source>
</evidence>
<keyword evidence="3" id="KW-0539">Nucleus</keyword>
<evidence type="ECO:0000256" key="2">
    <source>
        <dbReference type="ARBA" id="ARBA00010801"/>
    </source>
</evidence>
<sequence>MAPTDEGDVAPVPVMMKKKKRNKKPGDDAGSRSKVSYFNFSFPHGPNRARTTSMLTFADEETADDTPTFVVKKTRESRKFAKRSKLRVPQSTNLDDVAPGAAGGPSLGTAFQSSGSYSSAALSELRQQQQRPPENLSTLPDEELEPAAEVAPTAPVPSTTAIPTSEDISRARERRRAAREQQDFIPLDDNQPPSKQSSAARSRLLEENDDLDDDQDLVSQNLSFDQAARRDNRDDRRRQIADSMATTSSDPEDLPMPEATRGWDRRQQAAGVRKTVVYTNGTAHLATSDQQEGPETVRPQVDVAARLRDLRLTQERMHEVHQGHLLHARRIDHDIQALEERLPHEKTEAEAVAARFNFFQEMRFFLRDLLACLDAHVRWSRREKLPALSSTLPTPLNYYSLIRLLMHLVPAIQDLESQVHAACKEQADMLSERRRQDLAAWQARLTHWRLRRPEVFAAAGDAGSLPLDDELTPAQLNKYQTARRSLLLQGESVMSDVVDDFASIPAIGGQFETWKHRYPAAYRDAFVSESVVKIFQPFVTLKLLEWFPIDPSAPPVHTMPWMQDVLAFGALPDGQPPPAGDPDENVVPKVVEAVVLPKLAGFIEFVYDIFSQEQTSTLVATCAGVVHDFEIGEGSATRQQLHAAAVARLRRAVQEFVGVSIFPPEAYARCPEATALQAYQNGLCLKIMQNMLAWAPVVSLSDLQRCVAEQLLANRVHGALGHAVDVVAACGFFVHLLRCIPTTWWAAPSPSMALLRQRVADTMQTLHRVGQAQPASQARCTELRQELAQFQS</sequence>
<feature type="compositionally biased region" description="Acidic residues" evidence="4">
    <location>
        <begin position="207"/>
        <end position="216"/>
    </location>
</feature>
<dbReference type="GeneID" id="5888881"/>
<feature type="compositionally biased region" description="Basic and acidic residues" evidence="4">
    <location>
        <begin position="227"/>
        <end position="240"/>
    </location>
</feature>
<feature type="region of interest" description="Disordered" evidence="4">
    <location>
        <begin position="1"/>
        <end position="35"/>
    </location>
</feature>
<feature type="domain" description="GCF C-terminal" evidence="5">
    <location>
        <begin position="509"/>
        <end position="711"/>
    </location>
</feature>
<protein>
    <recommendedName>
        <fullName evidence="5">GCF C-terminal domain-containing protein</fullName>
    </recommendedName>
</protein>
<keyword evidence="7" id="KW-1185">Reference proteome</keyword>
<organism evidence="6 7">
    <name type="scientific">Monosiga brevicollis</name>
    <name type="common">Choanoflagellate</name>
    <dbReference type="NCBI Taxonomy" id="81824"/>
    <lineage>
        <taxon>Eukaryota</taxon>
        <taxon>Choanoflagellata</taxon>
        <taxon>Craspedida</taxon>
        <taxon>Salpingoecidae</taxon>
        <taxon>Monosiga</taxon>
    </lineage>
</organism>
<accession>A9UU13</accession>
<dbReference type="STRING" id="81824.A9UU13"/>
<comment type="subcellular location">
    <subcellularLocation>
        <location evidence="1">Nucleus</location>
    </subcellularLocation>
</comment>
<feature type="compositionally biased region" description="Polar residues" evidence="4">
    <location>
        <begin position="125"/>
        <end position="137"/>
    </location>
</feature>
<name>A9UU13_MONBE</name>
<dbReference type="Pfam" id="PF07842">
    <property type="entry name" value="GCFC"/>
    <property type="match status" value="1"/>
</dbReference>
<evidence type="ECO:0000256" key="1">
    <source>
        <dbReference type="ARBA" id="ARBA00004123"/>
    </source>
</evidence>
<dbReference type="RefSeq" id="XP_001744010.1">
    <property type="nucleotide sequence ID" value="XM_001743958.1"/>
</dbReference>
<dbReference type="InParanoid" id="A9UU13"/>
<evidence type="ECO:0000313" key="7">
    <source>
        <dbReference type="Proteomes" id="UP000001357"/>
    </source>
</evidence>
<dbReference type="KEGG" id="mbr:MONBRDRAFT_23637"/>
<dbReference type="GO" id="GO:0003677">
    <property type="term" value="F:DNA binding"/>
    <property type="evidence" value="ECO:0007669"/>
    <property type="project" value="InterPro"/>
</dbReference>
<dbReference type="eggNOG" id="KOG2136">
    <property type="taxonomic scope" value="Eukaryota"/>
</dbReference>
<comment type="similarity">
    <text evidence="2">Belongs to the GCF family.</text>
</comment>
<dbReference type="InterPro" id="IPR012890">
    <property type="entry name" value="GCFC2-like"/>
</dbReference>
<proteinExistence type="inferred from homology"/>
<dbReference type="GO" id="GO:0005634">
    <property type="term" value="C:nucleus"/>
    <property type="evidence" value="ECO:0000318"/>
    <property type="project" value="GO_Central"/>
</dbReference>
<dbReference type="OMA" id="WRREHAG"/>
<dbReference type="EMBL" id="CH991545">
    <property type="protein sequence ID" value="EDQ91588.1"/>
    <property type="molecule type" value="Genomic_DNA"/>
</dbReference>
<feature type="compositionally biased region" description="Low complexity" evidence="4">
    <location>
        <begin position="217"/>
        <end position="226"/>
    </location>
</feature>
<feature type="compositionally biased region" description="Low complexity" evidence="4">
    <location>
        <begin position="147"/>
        <end position="165"/>
    </location>
</feature>
<dbReference type="GO" id="GO:0000398">
    <property type="term" value="P:mRNA splicing, via spliceosome"/>
    <property type="evidence" value="ECO:0007669"/>
    <property type="project" value="InterPro"/>
</dbReference>
<dbReference type="AlphaFoldDB" id="A9UU13"/>
<dbReference type="Proteomes" id="UP000001357">
    <property type="component" value="Unassembled WGS sequence"/>
</dbReference>
<dbReference type="FunCoup" id="A9UU13">
    <property type="interactions" value="1773"/>
</dbReference>
<dbReference type="InterPro" id="IPR022783">
    <property type="entry name" value="GCFC_dom"/>
</dbReference>
<feature type="region of interest" description="Disordered" evidence="4">
    <location>
        <begin position="60"/>
        <end position="268"/>
    </location>
</feature>
<evidence type="ECO:0000256" key="3">
    <source>
        <dbReference type="ARBA" id="ARBA00023242"/>
    </source>
</evidence>
<feature type="compositionally biased region" description="Low complexity" evidence="4">
    <location>
        <begin position="110"/>
        <end position="123"/>
    </location>
</feature>
<evidence type="ECO:0000313" key="6">
    <source>
        <dbReference type="EMBL" id="EDQ91588.1"/>
    </source>
</evidence>
<evidence type="ECO:0000259" key="5">
    <source>
        <dbReference type="Pfam" id="PF07842"/>
    </source>
</evidence>